<accession>A0A259TTS3</accession>
<keyword evidence="1" id="KW-0732">Signal</keyword>
<protein>
    <recommendedName>
        <fullName evidence="4">P-type conjugative transfer protein TrbJ</fullName>
    </recommendedName>
</protein>
<dbReference type="Proteomes" id="UP000216446">
    <property type="component" value="Unassembled WGS sequence"/>
</dbReference>
<name>A0A259TTS3_9BACT</name>
<reference evidence="2 3" key="1">
    <citation type="submission" date="2016-11" db="EMBL/GenBank/DDBJ databases">
        <title>Study of marine rhodopsin-containing bacteria.</title>
        <authorList>
            <person name="Yoshizawa S."/>
            <person name="Kumagai Y."/>
            <person name="Kogure K."/>
        </authorList>
    </citation>
    <scope>NUCLEOTIDE SEQUENCE [LARGE SCALE GENOMIC DNA]</scope>
    <source>
        <strain evidence="2 3">SG-29</strain>
    </source>
</reference>
<evidence type="ECO:0000256" key="1">
    <source>
        <dbReference type="SAM" id="SignalP"/>
    </source>
</evidence>
<keyword evidence="3" id="KW-1185">Reference proteome</keyword>
<organism evidence="2 3">
    <name type="scientific">Rubricoccus marinus</name>
    <dbReference type="NCBI Taxonomy" id="716817"/>
    <lineage>
        <taxon>Bacteria</taxon>
        <taxon>Pseudomonadati</taxon>
        <taxon>Rhodothermota</taxon>
        <taxon>Rhodothermia</taxon>
        <taxon>Rhodothermales</taxon>
        <taxon>Rubricoccaceae</taxon>
        <taxon>Rubricoccus</taxon>
    </lineage>
</organism>
<feature type="chain" id="PRO_5012311255" description="P-type conjugative transfer protein TrbJ" evidence="1">
    <location>
        <begin position="23"/>
        <end position="240"/>
    </location>
</feature>
<comment type="caution">
    <text evidence="2">The sequence shown here is derived from an EMBL/GenBank/DDBJ whole genome shotgun (WGS) entry which is preliminary data.</text>
</comment>
<dbReference type="InterPro" id="IPR014158">
    <property type="entry name" value="T4SS_VirB5"/>
</dbReference>
<sequence>MPTSLRRAACALAIFLVALAPAQEAKAQWAVIDPAHIAKSVWNGRKIVDQLTAQRDQLRAFRDNVQKLRSYNLRDVTGFMAAVDATLVSGAEVAYASASLPSDFYRVYTGVDVSDTRGTTDTWLSNQLDGSLGTLRSLREHAVQLQAARRDLTGFQSQIRSATTAQQIAEVQGTVQAYGVQESQLLRQVTMLQVDQQARAEASQAAQRAYATAVARDVAARSRASARLIGGRDYGSRPIL</sequence>
<feature type="signal peptide" evidence="1">
    <location>
        <begin position="1"/>
        <end position="22"/>
    </location>
</feature>
<gene>
    <name evidence="2" type="ORF">BSZ36_18780</name>
</gene>
<dbReference type="RefSeq" id="WP_179271304.1">
    <property type="nucleotide sequence ID" value="NZ_MQWB01000015.1"/>
</dbReference>
<dbReference type="EMBL" id="MQWB01000015">
    <property type="protein sequence ID" value="OZC01162.1"/>
    <property type="molecule type" value="Genomic_DNA"/>
</dbReference>
<evidence type="ECO:0000313" key="3">
    <source>
        <dbReference type="Proteomes" id="UP000216446"/>
    </source>
</evidence>
<evidence type="ECO:0000313" key="2">
    <source>
        <dbReference type="EMBL" id="OZC01162.1"/>
    </source>
</evidence>
<dbReference type="Pfam" id="PF07996">
    <property type="entry name" value="T4SS"/>
    <property type="match status" value="1"/>
</dbReference>
<proteinExistence type="predicted"/>
<dbReference type="AlphaFoldDB" id="A0A259TTS3"/>
<dbReference type="SUPFAM" id="SSF101082">
    <property type="entry name" value="Typo IV secretion system protein TraC"/>
    <property type="match status" value="1"/>
</dbReference>
<evidence type="ECO:0008006" key="4">
    <source>
        <dbReference type="Google" id="ProtNLM"/>
    </source>
</evidence>
<dbReference type="InParanoid" id="A0A259TTS3"/>